<keyword evidence="6" id="KW-1185">Reference proteome</keyword>
<accession>A0AAV7FAI7</accession>
<comment type="caution">
    <text evidence="3">Lacks conserved residue(s) required for the propagation of feature annotation.</text>
</comment>
<evidence type="ECO:0000256" key="4">
    <source>
        <dbReference type="SAM" id="MobiDB-lite"/>
    </source>
</evidence>
<dbReference type="EMBL" id="JAINDJ010000002">
    <property type="protein sequence ID" value="KAG9458205.1"/>
    <property type="molecule type" value="Genomic_DNA"/>
</dbReference>
<dbReference type="Pfam" id="PF03514">
    <property type="entry name" value="GRAS"/>
    <property type="match status" value="1"/>
</dbReference>
<protein>
    <recommendedName>
        <fullName evidence="7">Scarecrow-like protein 1</fullName>
    </recommendedName>
</protein>
<gene>
    <name evidence="5" type="ORF">H6P81_002713</name>
</gene>
<feature type="region of interest" description="Leucine repeat I (LRI)" evidence="3">
    <location>
        <begin position="196"/>
        <end position="256"/>
    </location>
</feature>
<name>A0AAV7FAI7_ARIFI</name>
<evidence type="ECO:0008006" key="7">
    <source>
        <dbReference type="Google" id="ProtNLM"/>
    </source>
</evidence>
<dbReference type="PANTHER" id="PTHR31636">
    <property type="entry name" value="OSJNBA0084A10.13 PROTEIN-RELATED"/>
    <property type="match status" value="1"/>
</dbReference>
<sequence>MSLVRSADSSSSSYGDSNTSSSAHVYASDKRKFKFGPQSYYSPQYSCTSPDEHVSFLHSSSKVSTMFRPQVSSSYQFVSTTGSTVTVQDPYSSFSGISKSPQFDTPCLVSEFLDTGSPGNGINYDDEHIRLKLQELERALLDDAIDEVFDPHQGMLIDDEWEGPIKDLLNSPKESSSDSNLSSISSDKETANVLPRTPKKLLFDCAAAIAEGNMNEASILISELRQMVSIQGDPPQRIAAYMVEGLAARMAASGQGLYKALKCKEPPTSDRLSAMQILFEVCPCFKFGFMAANGAIAEAVKDVEHVHIIDFDINQGSQYFTLIQALASRPGKPPHLRITGVDDPESVQRSVGGLKIIGQRLEQLAEAVGVPFEFRALASKTADVTPSMLNCRAQEELIVNFAFQLHHMPDESVSTVNERDQLLRMVKSLEPKLVTIVEQDVNTNTAPFFPRFVEAYNYYSAVFESLDATLPRESPDRMNVERQCLARDIVNIVACEGEDRIERYEVAGKWRARMTMAGFVSCPLSSYVNGAIKSLLKSYCDRYKVKEEGGALHFGWEDKILVVASAWK</sequence>
<comment type="similarity">
    <text evidence="3">Belongs to the GRAS family.</text>
</comment>
<feature type="region of interest" description="VHIID" evidence="3">
    <location>
        <begin position="275"/>
        <end position="340"/>
    </location>
</feature>
<dbReference type="Proteomes" id="UP000825729">
    <property type="component" value="Unassembled WGS sequence"/>
</dbReference>
<feature type="region of interest" description="Disordered" evidence="4">
    <location>
        <begin position="1"/>
        <end position="22"/>
    </location>
</feature>
<keyword evidence="1" id="KW-0805">Transcription regulation</keyword>
<feature type="region of interest" description="SAW" evidence="3">
    <location>
        <begin position="494"/>
        <end position="568"/>
    </location>
</feature>
<dbReference type="InterPro" id="IPR005202">
    <property type="entry name" value="TF_GRAS"/>
</dbReference>
<dbReference type="AlphaFoldDB" id="A0AAV7FAI7"/>
<feature type="short sequence motif" description="VHIID" evidence="3">
    <location>
        <begin position="306"/>
        <end position="310"/>
    </location>
</feature>
<feature type="region of interest" description="Leucine repeat II (LRII)" evidence="3">
    <location>
        <begin position="356"/>
        <end position="388"/>
    </location>
</feature>
<comment type="caution">
    <text evidence="5">The sequence shown here is derived from an EMBL/GenBank/DDBJ whole genome shotgun (WGS) entry which is preliminary data.</text>
</comment>
<dbReference type="PROSITE" id="PS50985">
    <property type="entry name" value="GRAS"/>
    <property type="match status" value="1"/>
</dbReference>
<feature type="compositionally biased region" description="Low complexity" evidence="4">
    <location>
        <begin position="169"/>
        <end position="185"/>
    </location>
</feature>
<keyword evidence="2" id="KW-0804">Transcription</keyword>
<reference evidence="5 6" key="1">
    <citation type="submission" date="2021-07" db="EMBL/GenBank/DDBJ databases">
        <title>The Aristolochia fimbriata genome: insights into angiosperm evolution, floral development and chemical biosynthesis.</title>
        <authorList>
            <person name="Jiao Y."/>
        </authorList>
    </citation>
    <scope>NUCLEOTIDE SEQUENCE [LARGE SCALE GENOMIC DNA]</scope>
    <source>
        <strain evidence="5">IBCAS-2021</strain>
        <tissue evidence="5">Leaf</tissue>
    </source>
</reference>
<evidence type="ECO:0000256" key="2">
    <source>
        <dbReference type="ARBA" id="ARBA00023163"/>
    </source>
</evidence>
<evidence type="ECO:0000313" key="6">
    <source>
        <dbReference type="Proteomes" id="UP000825729"/>
    </source>
</evidence>
<evidence type="ECO:0000256" key="3">
    <source>
        <dbReference type="PROSITE-ProRule" id="PRU01191"/>
    </source>
</evidence>
<proteinExistence type="inferred from homology"/>
<organism evidence="5 6">
    <name type="scientific">Aristolochia fimbriata</name>
    <name type="common">White veined hardy Dutchman's pipe vine</name>
    <dbReference type="NCBI Taxonomy" id="158543"/>
    <lineage>
        <taxon>Eukaryota</taxon>
        <taxon>Viridiplantae</taxon>
        <taxon>Streptophyta</taxon>
        <taxon>Embryophyta</taxon>
        <taxon>Tracheophyta</taxon>
        <taxon>Spermatophyta</taxon>
        <taxon>Magnoliopsida</taxon>
        <taxon>Magnoliidae</taxon>
        <taxon>Piperales</taxon>
        <taxon>Aristolochiaceae</taxon>
        <taxon>Aristolochia</taxon>
    </lineage>
</organism>
<evidence type="ECO:0000256" key="1">
    <source>
        <dbReference type="ARBA" id="ARBA00023015"/>
    </source>
</evidence>
<evidence type="ECO:0000313" key="5">
    <source>
        <dbReference type="EMBL" id="KAG9458205.1"/>
    </source>
</evidence>
<feature type="region of interest" description="Disordered" evidence="4">
    <location>
        <begin position="167"/>
        <end position="191"/>
    </location>
</feature>